<evidence type="ECO:0000313" key="6">
    <source>
        <dbReference type="EMBL" id="CDH55053.1"/>
    </source>
</evidence>
<evidence type="ECO:0000256" key="4">
    <source>
        <dbReference type="PIRSR" id="PIRSR602401-1"/>
    </source>
</evidence>
<organism evidence="6 7">
    <name type="scientific">Lichtheimia corymbifera JMRC:FSU:9682</name>
    <dbReference type="NCBI Taxonomy" id="1263082"/>
    <lineage>
        <taxon>Eukaryota</taxon>
        <taxon>Fungi</taxon>
        <taxon>Fungi incertae sedis</taxon>
        <taxon>Mucoromycota</taxon>
        <taxon>Mucoromycotina</taxon>
        <taxon>Mucoromycetes</taxon>
        <taxon>Mucorales</taxon>
        <taxon>Lichtheimiaceae</taxon>
        <taxon>Lichtheimia</taxon>
    </lineage>
</organism>
<keyword evidence="3 4" id="KW-0408">Iron</keyword>
<dbReference type="GO" id="GO:0004497">
    <property type="term" value="F:monooxygenase activity"/>
    <property type="evidence" value="ECO:0007669"/>
    <property type="project" value="UniProtKB-KW"/>
</dbReference>
<dbReference type="PRINTS" id="PR00385">
    <property type="entry name" value="P450"/>
</dbReference>
<dbReference type="InterPro" id="IPR050364">
    <property type="entry name" value="Cytochrome_P450_fung"/>
</dbReference>
<evidence type="ECO:0000256" key="2">
    <source>
        <dbReference type="ARBA" id="ARBA00023002"/>
    </source>
</evidence>
<dbReference type="GO" id="GO:0016705">
    <property type="term" value="F:oxidoreductase activity, acting on paired donors, with incorporation or reduction of molecular oxygen"/>
    <property type="evidence" value="ECO:0007669"/>
    <property type="project" value="InterPro"/>
</dbReference>
<keyword evidence="7" id="KW-1185">Reference proteome</keyword>
<dbReference type="Pfam" id="PF00067">
    <property type="entry name" value="p450"/>
    <property type="match status" value="1"/>
</dbReference>
<sequence>MIVAAPSWNSLTTWHPAKAGALTAAASFVALAAILYRQLSSSNKDQGDSIPSPEGSLPFIGHLWKLRKGAVKKCLQWQDELGPIYRLNLGMGKKWVIIGSPTVAHEILVANGSMTAVRPYQRPIHDILTLGGKGVAFASPSKGWRMMRSALHALVNPKNLEKYSTLLDKDADDLIGYFLSHNGGNVNPELALMRTALNFVLITCFAINLGTLDDPLFRRISISVEEAASFVGVSKEARTFLPILGNKFQERFKDYINNRHHPLLREMMAQSMDTGKECLVRTYHELRDEGIIDDDDIVVAMTEIMTAGSDTTVATMLWQLLILAKYPEVQAKMQAEVDEFVKKHDRLPTFAEREATPYIIATQKECIRFRPTSYFGLPHAADRDIVWRGNIIEKGTTIVGNMRALHTSTELFEDPEEFKPERFLGRPALTMFSEANGNVQDRTNFIFGFGRRTCPGIHLAELQMYNIFVRLFQKCTIMPGLDDNGQPIPIDLESLSSRSFVSPPAPYQVRFVPRV</sequence>
<dbReference type="InterPro" id="IPR002401">
    <property type="entry name" value="Cyt_P450_E_grp-I"/>
</dbReference>
<dbReference type="PROSITE" id="PS00086">
    <property type="entry name" value="CYTOCHROME_P450"/>
    <property type="match status" value="1"/>
</dbReference>
<protein>
    <submittedName>
        <fullName evidence="6">Cytochrome p450</fullName>
    </submittedName>
</protein>
<keyword evidence="1 4" id="KW-0479">Metal-binding</keyword>
<reference evidence="6" key="1">
    <citation type="submission" date="2013-08" db="EMBL/GenBank/DDBJ databases">
        <title>Gene expansion shapes genome architecture in the human pathogen Lichtheimia corymbifera: an evolutionary genomics analysis in the ancient terrestrial Mucorales (Mucoromycotina).</title>
        <authorList>
            <person name="Schwartze V.U."/>
            <person name="Winter S."/>
            <person name="Shelest E."/>
            <person name="Marcet-Houben M."/>
            <person name="Horn F."/>
            <person name="Wehner S."/>
            <person name="Hoffmann K."/>
            <person name="Riege K."/>
            <person name="Sammeth M."/>
            <person name="Nowrousian M."/>
            <person name="Valiante V."/>
            <person name="Linde J."/>
            <person name="Jacobsen I.D."/>
            <person name="Marz M."/>
            <person name="Brakhage A.A."/>
            <person name="Gabaldon T."/>
            <person name="Bocker S."/>
            <person name="Voigt K."/>
        </authorList>
    </citation>
    <scope>NUCLEOTIDE SEQUENCE [LARGE SCALE GENOMIC DNA]</scope>
    <source>
        <strain evidence="6">FSU 9682</strain>
    </source>
</reference>
<proteinExistence type="inferred from homology"/>
<dbReference type="PANTHER" id="PTHR46300:SF11">
    <property type="entry name" value="OXIDOREDUCTASE, PUTATIVE-RELATED"/>
    <property type="match status" value="1"/>
</dbReference>
<accession>A0A068RY54</accession>
<evidence type="ECO:0000256" key="5">
    <source>
        <dbReference type="RuleBase" id="RU000461"/>
    </source>
</evidence>
<evidence type="ECO:0000256" key="1">
    <source>
        <dbReference type="ARBA" id="ARBA00022723"/>
    </source>
</evidence>
<dbReference type="PRINTS" id="PR00463">
    <property type="entry name" value="EP450I"/>
</dbReference>
<feature type="binding site" description="axial binding residue" evidence="4">
    <location>
        <position position="454"/>
    </location>
    <ligand>
        <name>heme</name>
        <dbReference type="ChEBI" id="CHEBI:30413"/>
    </ligand>
    <ligandPart>
        <name>Fe</name>
        <dbReference type="ChEBI" id="CHEBI:18248"/>
    </ligandPart>
</feature>
<dbReference type="Gene3D" id="1.10.630.10">
    <property type="entry name" value="Cytochrome P450"/>
    <property type="match status" value="1"/>
</dbReference>
<dbReference type="AlphaFoldDB" id="A0A068RY54"/>
<keyword evidence="2 5" id="KW-0560">Oxidoreductase</keyword>
<dbReference type="Proteomes" id="UP000027586">
    <property type="component" value="Unassembled WGS sequence"/>
</dbReference>
<comment type="caution">
    <text evidence="6">The sequence shown here is derived from an EMBL/GenBank/DDBJ whole genome shotgun (WGS) entry which is preliminary data.</text>
</comment>
<evidence type="ECO:0000256" key="3">
    <source>
        <dbReference type="ARBA" id="ARBA00023004"/>
    </source>
</evidence>
<keyword evidence="4 5" id="KW-0349">Heme</keyword>
<comment type="similarity">
    <text evidence="5">Belongs to the cytochrome P450 family.</text>
</comment>
<dbReference type="VEuPathDB" id="FungiDB:LCOR_06243.1"/>
<dbReference type="SUPFAM" id="SSF48264">
    <property type="entry name" value="Cytochrome P450"/>
    <property type="match status" value="1"/>
</dbReference>
<dbReference type="GO" id="GO:0020037">
    <property type="term" value="F:heme binding"/>
    <property type="evidence" value="ECO:0007669"/>
    <property type="project" value="InterPro"/>
</dbReference>
<dbReference type="PANTHER" id="PTHR46300">
    <property type="entry name" value="P450, PUTATIVE (EUROFUNG)-RELATED-RELATED"/>
    <property type="match status" value="1"/>
</dbReference>
<comment type="cofactor">
    <cofactor evidence="4">
        <name>heme</name>
        <dbReference type="ChEBI" id="CHEBI:30413"/>
    </cofactor>
</comment>
<evidence type="ECO:0000313" key="7">
    <source>
        <dbReference type="Proteomes" id="UP000027586"/>
    </source>
</evidence>
<dbReference type="InterPro" id="IPR001128">
    <property type="entry name" value="Cyt_P450"/>
</dbReference>
<name>A0A068RY54_9FUNG</name>
<dbReference type="STRING" id="1263082.A0A068RY54"/>
<keyword evidence="5" id="KW-0503">Monooxygenase</keyword>
<dbReference type="InterPro" id="IPR036396">
    <property type="entry name" value="Cyt_P450_sf"/>
</dbReference>
<dbReference type="OrthoDB" id="1103324at2759"/>
<dbReference type="InterPro" id="IPR017972">
    <property type="entry name" value="Cyt_P450_CS"/>
</dbReference>
<gene>
    <name evidence="6" type="ORF">LCOR_06243.1</name>
</gene>
<dbReference type="GO" id="GO:0005506">
    <property type="term" value="F:iron ion binding"/>
    <property type="evidence" value="ECO:0007669"/>
    <property type="project" value="InterPro"/>
</dbReference>
<dbReference type="EMBL" id="CBTN010000027">
    <property type="protein sequence ID" value="CDH55053.1"/>
    <property type="molecule type" value="Genomic_DNA"/>
</dbReference>